<dbReference type="RefSeq" id="WP_271430201.1">
    <property type="nucleotide sequence ID" value="NZ_JAQIPB010000013.1"/>
</dbReference>
<dbReference type="GO" id="GO:0003700">
    <property type="term" value="F:DNA-binding transcription factor activity"/>
    <property type="evidence" value="ECO:0007669"/>
    <property type="project" value="InterPro"/>
</dbReference>
<dbReference type="InterPro" id="IPR008920">
    <property type="entry name" value="TF_FadR/GntR_C"/>
</dbReference>
<dbReference type="AlphaFoldDB" id="A0AAE3T1V1"/>
<sequence length="282" mass="30665">MPSTATRKPVPAASSFEVAPINPQRIFQEVATQLRRLISEGKLRTGDKLPPERELAKRFGVSRNTMREALRALELSGLIELRLGATGGAFVLPGSSNAVVAGMRDLYFLGAITPQHLTEARIAVSAAVIRVACERITDEEIEALEANVAAAERARQQGDFEERTRHHQAFHVMLARTTHNPVLIATTEGIMEITRQFVKAIGPTDEQTYTHPSRKRLLKHLRARDTEKAVAEMGSALTKLHRSYMVKADAPPAARAANAPAPPPPPPGPRPAKARPRALGAA</sequence>
<dbReference type="PANTHER" id="PTHR43537:SF5">
    <property type="entry name" value="UXU OPERON TRANSCRIPTIONAL REGULATOR"/>
    <property type="match status" value="1"/>
</dbReference>
<keyword evidence="3" id="KW-0804">Transcription</keyword>
<dbReference type="InterPro" id="IPR000524">
    <property type="entry name" value="Tscrpt_reg_HTH_GntR"/>
</dbReference>
<keyword evidence="7" id="KW-1185">Reference proteome</keyword>
<dbReference type="CDD" id="cd07377">
    <property type="entry name" value="WHTH_GntR"/>
    <property type="match status" value="1"/>
</dbReference>
<dbReference type="PANTHER" id="PTHR43537">
    <property type="entry name" value="TRANSCRIPTIONAL REGULATOR, GNTR FAMILY"/>
    <property type="match status" value="1"/>
</dbReference>
<evidence type="ECO:0000256" key="1">
    <source>
        <dbReference type="ARBA" id="ARBA00023015"/>
    </source>
</evidence>
<dbReference type="SUPFAM" id="SSF46785">
    <property type="entry name" value="Winged helix' DNA-binding domain"/>
    <property type="match status" value="1"/>
</dbReference>
<feature type="compositionally biased region" description="Low complexity" evidence="4">
    <location>
        <begin position="250"/>
        <end position="259"/>
    </location>
</feature>
<organism evidence="6 7">
    <name type="scientific">Xenophilus arseniciresistens</name>
    <dbReference type="NCBI Taxonomy" id="1283306"/>
    <lineage>
        <taxon>Bacteria</taxon>
        <taxon>Pseudomonadati</taxon>
        <taxon>Pseudomonadota</taxon>
        <taxon>Betaproteobacteria</taxon>
        <taxon>Burkholderiales</taxon>
        <taxon>Comamonadaceae</taxon>
        <taxon>Xenophilus</taxon>
    </lineage>
</organism>
<dbReference type="Pfam" id="PF07729">
    <property type="entry name" value="FCD"/>
    <property type="match status" value="1"/>
</dbReference>
<feature type="domain" description="HTH gntR-type" evidence="5">
    <location>
        <begin position="24"/>
        <end position="94"/>
    </location>
</feature>
<dbReference type="Gene3D" id="1.20.120.530">
    <property type="entry name" value="GntR ligand-binding domain-like"/>
    <property type="match status" value="1"/>
</dbReference>
<name>A0AAE3T1V1_9BURK</name>
<protein>
    <submittedName>
        <fullName evidence="6">GntR family transcriptional regulator</fullName>
    </submittedName>
</protein>
<dbReference type="SMART" id="SM00345">
    <property type="entry name" value="HTH_GNTR"/>
    <property type="match status" value="1"/>
</dbReference>
<evidence type="ECO:0000256" key="2">
    <source>
        <dbReference type="ARBA" id="ARBA00023125"/>
    </source>
</evidence>
<dbReference type="SUPFAM" id="SSF48008">
    <property type="entry name" value="GntR ligand-binding domain-like"/>
    <property type="match status" value="1"/>
</dbReference>
<dbReference type="SMART" id="SM00895">
    <property type="entry name" value="FCD"/>
    <property type="match status" value="1"/>
</dbReference>
<comment type="caution">
    <text evidence="6">The sequence shown here is derived from an EMBL/GenBank/DDBJ whole genome shotgun (WGS) entry which is preliminary data.</text>
</comment>
<proteinExistence type="predicted"/>
<dbReference type="PROSITE" id="PS50949">
    <property type="entry name" value="HTH_GNTR"/>
    <property type="match status" value="1"/>
</dbReference>
<dbReference type="Gene3D" id="1.10.10.10">
    <property type="entry name" value="Winged helix-like DNA-binding domain superfamily/Winged helix DNA-binding domain"/>
    <property type="match status" value="1"/>
</dbReference>
<dbReference type="InterPro" id="IPR036390">
    <property type="entry name" value="WH_DNA-bd_sf"/>
</dbReference>
<dbReference type="GO" id="GO:0003677">
    <property type="term" value="F:DNA binding"/>
    <property type="evidence" value="ECO:0007669"/>
    <property type="project" value="UniProtKB-KW"/>
</dbReference>
<gene>
    <name evidence="6" type="ORF">PGB34_21735</name>
</gene>
<dbReference type="EMBL" id="JAQIPB010000013">
    <property type="protein sequence ID" value="MDA7419000.1"/>
    <property type="molecule type" value="Genomic_DNA"/>
</dbReference>
<keyword evidence="1" id="KW-0805">Transcription regulation</keyword>
<dbReference type="Pfam" id="PF00392">
    <property type="entry name" value="GntR"/>
    <property type="match status" value="1"/>
</dbReference>
<dbReference type="InterPro" id="IPR036388">
    <property type="entry name" value="WH-like_DNA-bd_sf"/>
</dbReference>
<reference evidence="6" key="1">
    <citation type="submission" date="2023-01" db="EMBL/GenBank/DDBJ databases">
        <title>Xenophilus mangrovi sp. nov., isolated from soil of Mangrove nature reserve.</title>
        <authorList>
            <person name="Xu S."/>
            <person name="Liu Z."/>
            <person name="Xu Y."/>
        </authorList>
    </citation>
    <scope>NUCLEOTIDE SEQUENCE</scope>
    <source>
        <strain evidence="6">YW8</strain>
    </source>
</reference>
<evidence type="ECO:0000259" key="5">
    <source>
        <dbReference type="PROSITE" id="PS50949"/>
    </source>
</evidence>
<evidence type="ECO:0000313" key="7">
    <source>
        <dbReference type="Proteomes" id="UP001212602"/>
    </source>
</evidence>
<evidence type="ECO:0000313" key="6">
    <source>
        <dbReference type="EMBL" id="MDA7419000.1"/>
    </source>
</evidence>
<keyword evidence="2" id="KW-0238">DNA-binding</keyword>
<feature type="region of interest" description="Disordered" evidence="4">
    <location>
        <begin position="248"/>
        <end position="282"/>
    </location>
</feature>
<dbReference type="PRINTS" id="PR00035">
    <property type="entry name" value="HTHGNTR"/>
</dbReference>
<evidence type="ECO:0000256" key="3">
    <source>
        <dbReference type="ARBA" id="ARBA00023163"/>
    </source>
</evidence>
<dbReference type="Proteomes" id="UP001212602">
    <property type="component" value="Unassembled WGS sequence"/>
</dbReference>
<dbReference type="InterPro" id="IPR011711">
    <property type="entry name" value="GntR_C"/>
</dbReference>
<evidence type="ECO:0000256" key="4">
    <source>
        <dbReference type="SAM" id="MobiDB-lite"/>
    </source>
</evidence>
<accession>A0AAE3T1V1</accession>
<feature type="compositionally biased region" description="Pro residues" evidence="4">
    <location>
        <begin position="260"/>
        <end position="270"/>
    </location>
</feature>